<proteinExistence type="predicted"/>
<accession>A0A919V6Z0</accession>
<sequence>MWFLLYGALGAAWALGAPGFPWGSGDPDGEISLLNWLTPGPGGWAITAFCLIGAGVTFAVTRSAMPVWPAWPLAAVLIFVVPDARILMGLGYTPLLVVGPLFGWAPEGLTFADAWPWPVVNQVLCAAGGLLLAATALRHRRRDDCRCATDWTRPEAVARWGRLAVYVAVAVPLFYSVTRWSWGLGIPLGVSERFLAEGEAEEPGIWQVGAYLATAGAVGCVLTLGLVQRWGEIFPRWMPGLRGRRVPPLLAIIPAGVVSIAVTVTGMSYVRVALTGEIDITMWGTWLPSAFWPLWGIGLAAATLAYHLRRRPACPHGLPALSTTG</sequence>
<gene>
    <name evidence="2" type="ORF">Ssi02_17630</name>
</gene>
<feature type="transmembrane region" description="Helical" evidence="1">
    <location>
        <begin position="248"/>
        <end position="270"/>
    </location>
</feature>
<reference evidence="2" key="1">
    <citation type="submission" date="2021-01" db="EMBL/GenBank/DDBJ databases">
        <title>Whole genome shotgun sequence of Sinosporangium siamense NBRC 109515.</title>
        <authorList>
            <person name="Komaki H."/>
            <person name="Tamura T."/>
        </authorList>
    </citation>
    <scope>NUCLEOTIDE SEQUENCE</scope>
    <source>
        <strain evidence="2">NBRC 109515</strain>
    </source>
</reference>
<keyword evidence="1" id="KW-1133">Transmembrane helix</keyword>
<feature type="transmembrane region" description="Helical" evidence="1">
    <location>
        <begin position="204"/>
        <end position="227"/>
    </location>
</feature>
<name>A0A919V6Z0_9ACTN</name>
<keyword evidence="1" id="KW-0472">Membrane</keyword>
<feature type="transmembrane region" description="Helical" evidence="1">
    <location>
        <begin position="115"/>
        <end position="137"/>
    </location>
</feature>
<feature type="transmembrane region" description="Helical" evidence="1">
    <location>
        <begin position="290"/>
        <end position="308"/>
    </location>
</feature>
<evidence type="ECO:0008006" key="4">
    <source>
        <dbReference type="Google" id="ProtNLM"/>
    </source>
</evidence>
<keyword evidence="3" id="KW-1185">Reference proteome</keyword>
<dbReference type="Proteomes" id="UP000606172">
    <property type="component" value="Unassembled WGS sequence"/>
</dbReference>
<organism evidence="2 3">
    <name type="scientific">Sinosporangium siamense</name>
    <dbReference type="NCBI Taxonomy" id="1367973"/>
    <lineage>
        <taxon>Bacteria</taxon>
        <taxon>Bacillati</taxon>
        <taxon>Actinomycetota</taxon>
        <taxon>Actinomycetes</taxon>
        <taxon>Streptosporangiales</taxon>
        <taxon>Streptosporangiaceae</taxon>
        <taxon>Sinosporangium</taxon>
    </lineage>
</organism>
<dbReference type="EMBL" id="BOOW01000010">
    <property type="protein sequence ID" value="GII91532.1"/>
    <property type="molecule type" value="Genomic_DNA"/>
</dbReference>
<evidence type="ECO:0000256" key="1">
    <source>
        <dbReference type="SAM" id="Phobius"/>
    </source>
</evidence>
<dbReference type="AlphaFoldDB" id="A0A919V6Z0"/>
<feature type="transmembrane region" description="Helical" evidence="1">
    <location>
        <begin position="73"/>
        <end position="95"/>
    </location>
</feature>
<keyword evidence="1" id="KW-0812">Transmembrane</keyword>
<protein>
    <recommendedName>
        <fullName evidence="4">DUF3995 domain-containing protein</fullName>
    </recommendedName>
</protein>
<evidence type="ECO:0000313" key="2">
    <source>
        <dbReference type="EMBL" id="GII91532.1"/>
    </source>
</evidence>
<feature type="transmembrane region" description="Helical" evidence="1">
    <location>
        <begin position="43"/>
        <end position="61"/>
    </location>
</feature>
<comment type="caution">
    <text evidence="2">The sequence shown here is derived from an EMBL/GenBank/DDBJ whole genome shotgun (WGS) entry which is preliminary data.</text>
</comment>
<evidence type="ECO:0000313" key="3">
    <source>
        <dbReference type="Proteomes" id="UP000606172"/>
    </source>
</evidence>
<feature type="transmembrane region" description="Helical" evidence="1">
    <location>
        <begin position="163"/>
        <end position="184"/>
    </location>
</feature>